<dbReference type="InterPro" id="IPR029044">
    <property type="entry name" value="Nucleotide-diphossugar_trans"/>
</dbReference>
<dbReference type="PANTHER" id="PTHR43646">
    <property type="entry name" value="GLYCOSYLTRANSFERASE"/>
    <property type="match status" value="1"/>
</dbReference>
<dbReference type="GO" id="GO:0005886">
    <property type="term" value="C:plasma membrane"/>
    <property type="evidence" value="ECO:0007669"/>
    <property type="project" value="UniProtKB-SubCell"/>
</dbReference>
<dbReference type="Pfam" id="PF00535">
    <property type="entry name" value="Glycos_transf_2"/>
    <property type="match status" value="1"/>
</dbReference>
<keyword evidence="5" id="KW-0472">Membrane</keyword>
<keyword evidence="2" id="KW-1003">Cell membrane</keyword>
<name>A0A365U8R2_9RHOB</name>
<evidence type="ECO:0000256" key="3">
    <source>
        <dbReference type="ARBA" id="ARBA00022676"/>
    </source>
</evidence>
<dbReference type="EMBL" id="QNTQ01000006">
    <property type="protein sequence ID" value="RBI85433.1"/>
    <property type="molecule type" value="Genomic_DNA"/>
</dbReference>
<gene>
    <name evidence="7" type="ORF">DRV85_06730</name>
</gene>
<proteinExistence type="predicted"/>
<evidence type="ECO:0000256" key="2">
    <source>
        <dbReference type="ARBA" id="ARBA00022475"/>
    </source>
</evidence>
<keyword evidence="4 7" id="KW-0808">Transferase</keyword>
<accession>A0A365U8R2</accession>
<dbReference type="InterPro" id="IPR001173">
    <property type="entry name" value="Glyco_trans_2-like"/>
</dbReference>
<comment type="caution">
    <text evidence="7">The sequence shown here is derived from an EMBL/GenBank/DDBJ whole genome shotgun (WGS) entry which is preliminary data.</text>
</comment>
<dbReference type="RefSeq" id="WP_113288692.1">
    <property type="nucleotide sequence ID" value="NZ_QNTQ01000006.1"/>
</dbReference>
<organism evidence="7 8">
    <name type="scientific">Rhodosalinus halophilus</name>
    <dbReference type="NCBI Taxonomy" id="2259333"/>
    <lineage>
        <taxon>Bacteria</taxon>
        <taxon>Pseudomonadati</taxon>
        <taxon>Pseudomonadota</taxon>
        <taxon>Alphaproteobacteria</taxon>
        <taxon>Rhodobacterales</taxon>
        <taxon>Paracoccaceae</taxon>
        <taxon>Rhodosalinus</taxon>
    </lineage>
</organism>
<protein>
    <submittedName>
        <fullName evidence="7">Glycosyl transferase</fullName>
    </submittedName>
</protein>
<dbReference type="GO" id="GO:0016757">
    <property type="term" value="F:glycosyltransferase activity"/>
    <property type="evidence" value="ECO:0007669"/>
    <property type="project" value="UniProtKB-KW"/>
</dbReference>
<evidence type="ECO:0000256" key="5">
    <source>
        <dbReference type="ARBA" id="ARBA00023136"/>
    </source>
</evidence>
<evidence type="ECO:0000256" key="4">
    <source>
        <dbReference type="ARBA" id="ARBA00022679"/>
    </source>
</evidence>
<keyword evidence="3" id="KW-0328">Glycosyltransferase</keyword>
<evidence type="ECO:0000313" key="8">
    <source>
        <dbReference type="Proteomes" id="UP000253370"/>
    </source>
</evidence>
<evidence type="ECO:0000256" key="1">
    <source>
        <dbReference type="ARBA" id="ARBA00004236"/>
    </source>
</evidence>
<dbReference type="PANTHER" id="PTHR43646:SF2">
    <property type="entry name" value="GLYCOSYLTRANSFERASE 2-LIKE DOMAIN-CONTAINING PROTEIN"/>
    <property type="match status" value="1"/>
</dbReference>
<reference evidence="7 8" key="1">
    <citation type="submission" date="2018-07" db="EMBL/GenBank/DDBJ databases">
        <title>Rhodosalinus sp. strain E84T genomic sequence and assembly.</title>
        <authorList>
            <person name="Liu Z.-W."/>
            <person name="Lu D.-C."/>
        </authorList>
    </citation>
    <scope>NUCLEOTIDE SEQUENCE [LARGE SCALE GENOMIC DNA]</scope>
    <source>
        <strain evidence="7 8">E84</strain>
    </source>
</reference>
<comment type="subcellular location">
    <subcellularLocation>
        <location evidence="1">Cell membrane</location>
    </subcellularLocation>
</comment>
<sequence length="302" mass="32042">MTLNGTPSAQNPAAPAGAACAATRARGLAVVVPASNEETTIGRCLTALVDSAVPRDLPVTVVVAANGCTDATVAKAQGFAPRFEARGWGFRVLDLPEPGKIAALNAGDAAAPGAMRAYLDADVKLSRPLLGQIVTALDRDTPVFASGSVRIPRPSTAASRAYRRFYLGVPFMTHGVPGCGFFAVNAAGRARWDRFPDVIADDIFARLQFAPHERVGVPAGYEWPLVEGWSNLVRVRRRQDAGVAEIARRFPELMANEDKPPFRAGDILRRAAGDPLAFAVYGGVAAAVRLTARRAQGWSRGR</sequence>
<keyword evidence="8" id="KW-1185">Reference proteome</keyword>
<dbReference type="Gene3D" id="3.90.550.10">
    <property type="entry name" value="Spore Coat Polysaccharide Biosynthesis Protein SpsA, Chain A"/>
    <property type="match status" value="1"/>
</dbReference>
<dbReference type="OrthoDB" id="9797391at2"/>
<dbReference type="Proteomes" id="UP000253370">
    <property type="component" value="Unassembled WGS sequence"/>
</dbReference>
<evidence type="ECO:0000259" key="6">
    <source>
        <dbReference type="Pfam" id="PF00535"/>
    </source>
</evidence>
<dbReference type="AlphaFoldDB" id="A0A365U8R2"/>
<evidence type="ECO:0000313" key="7">
    <source>
        <dbReference type="EMBL" id="RBI85433.1"/>
    </source>
</evidence>
<dbReference type="SUPFAM" id="SSF53448">
    <property type="entry name" value="Nucleotide-diphospho-sugar transferases"/>
    <property type="match status" value="1"/>
</dbReference>
<feature type="domain" description="Glycosyltransferase 2-like" evidence="6">
    <location>
        <begin position="30"/>
        <end position="163"/>
    </location>
</feature>